<evidence type="ECO:0000256" key="1">
    <source>
        <dbReference type="ARBA" id="ARBA00022737"/>
    </source>
</evidence>
<geneLocation type="plasmid" evidence="4">
    <name>pTi_CFBP2692</name>
</geneLocation>
<dbReference type="SMART" id="SM00248">
    <property type="entry name" value="ANK"/>
    <property type="match status" value="3"/>
</dbReference>
<keyword evidence="2 3" id="KW-0040">ANK repeat</keyword>
<dbReference type="GO" id="GO:0004842">
    <property type="term" value="F:ubiquitin-protein transferase activity"/>
    <property type="evidence" value="ECO:0007669"/>
    <property type="project" value="TreeGrafter"/>
</dbReference>
<dbReference type="AlphaFoldDB" id="A0A2Z2PFK7"/>
<keyword evidence="1" id="KW-0677">Repeat</keyword>
<dbReference type="SUPFAM" id="SSF48403">
    <property type="entry name" value="Ankyrin repeat"/>
    <property type="match status" value="1"/>
</dbReference>
<dbReference type="PROSITE" id="PS50088">
    <property type="entry name" value="ANK_REPEAT"/>
    <property type="match status" value="1"/>
</dbReference>
<organism evidence="4">
    <name type="scientific">Rhizobium rhizogenes</name>
    <name type="common">Agrobacterium rhizogenes</name>
    <dbReference type="NCBI Taxonomy" id="359"/>
    <lineage>
        <taxon>Bacteria</taxon>
        <taxon>Pseudomonadati</taxon>
        <taxon>Pseudomonadota</taxon>
        <taxon>Alphaproteobacteria</taxon>
        <taxon>Hyphomicrobiales</taxon>
        <taxon>Rhizobiaceae</taxon>
        <taxon>Rhizobium/Agrobacterium group</taxon>
        <taxon>Rhizobium</taxon>
    </lineage>
</organism>
<dbReference type="PRINTS" id="PR01415">
    <property type="entry name" value="ANKYRIN"/>
</dbReference>
<dbReference type="PANTHER" id="PTHR24171:SF8">
    <property type="entry name" value="BRCA1-ASSOCIATED RING DOMAIN PROTEIN 1"/>
    <property type="match status" value="1"/>
</dbReference>
<accession>A0A2Z2PFK7</accession>
<dbReference type="EMBL" id="KY000027">
    <property type="protein sequence ID" value="ASK41070.1"/>
    <property type="molecule type" value="Genomic_DNA"/>
</dbReference>
<evidence type="ECO:0000256" key="3">
    <source>
        <dbReference type="PROSITE-ProRule" id="PRU00023"/>
    </source>
</evidence>
<dbReference type="Pfam" id="PF12796">
    <property type="entry name" value="Ank_2"/>
    <property type="match status" value="1"/>
</dbReference>
<protein>
    <submittedName>
        <fullName evidence="4">Uncharacterized protein</fullName>
    </submittedName>
</protein>
<dbReference type="PANTHER" id="PTHR24171">
    <property type="entry name" value="ANKYRIN REPEAT DOMAIN-CONTAINING PROTEIN 39-RELATED"/>
    <property type="match status" value="1"/>
</dbReference>
<proteinExistence type="predicted"/>
<dbReference type="RefSeq" id="WP_172690643.1">
    <property type="nucleotide sequence ID" value="NZ_JAAMEK010000057.1"/>
</dbReference>
<keyword evidence="4" id="KW-0614">Plasmid</keyword>
<evidence type="ECO:0000256" key="2">
    <source>
        <dbReference type="ARBA" id="ARBA00023043"/>
    </source>
</evidence>
<feature type="repeat" description="ANK" evidence="3">
    <location>
        <begin position="85"/>
        <end position="117"/>
    </location>
</feature>
<name>A0A2Z2PFK7_RHIRH</name>
<dbReference type="Gene3D" id="1.25.40.20">
    <property type="entry name" value="Ankyrin repeat-containing domain"/>
    <property type="match status" value="1"/>
</dbReference>
<dbReference type="InterPro" id="IPR002110">
    <property type="entry name" value="Ankyrin_rpt"/>
</dbReference>
<dbReference type="InterPro" id="IPR036770">
    <property type="entry name" value="Ankyrin_rpt-contain_sf"/>
</dbReference>
<reference evidence="4" key="1">
    <citation type="submission" date="2016-10" db="EMBL/GenBank/DDBJ databases">
        <title>Agrobacterium Ti plasmids: Classification based on T-DNA and Vir regions organization.</title>
        <authorList>
            <person name="Nabi N."/>
            <person name="Vial L."/>
            <person name="Ben Hafsa A."/>
            <person name="Chapulliot D."/>
            <person name="Berard A."/>
            <person name="Chauveau A."/>
            <person name="Le Paslier M.-C."/>
            <person name="Harzallah Skhiri F."/>
            <person name="Brunel D."/>
            <person name="Nesme X."/>
            <person name="Chaouachi M."/>
        </authorList>
    </citation>
    <scope>NUCLEOTIDE SEQUENCE</scope>
    <source>
        <strain evidence="4">CFBP2692</strain>
        <plasmid evidence="4">pTi_CFBP2692</plasmid>
    </source>
</reference>
<evidence type="ECO:0000313" key="4">
    <source>
        <dbReference type="EMBL" id="ASK41070.1"/>
    </source>
</evidence>
<sequence length="189" mass="20950">MIIVQSWQDSFRIRINPSVERYGFLDFSRRSLGGVMPQWPWRKKRSNVDEYGRSSLWHHAAEGNLVSLENELRGSTDNVSAADKDGFTALHVAAQNGHSHIVRKLLAAGAEVNVIDRYGNGPLWTASRQASLAIATEPAFEIVALLLRSGANSHHVNNAKRSPVVWATRSAKLREIYIAAGVPVPTDRE</sequence>
<dbReference type="GO" id="GO:0085020">
    <property type="term" value="P:protein K6-linked ubiquitination"/>
    <property type="evidence" value="ECO:0007669"/>
    <property type="project" value="TreeGrafter"/>
</dbReference>
<dbReference type="PROSITE" id="PS50297">
    <property type="entry name" value="ANK_REP_REGION"/>
    <property type="match status" value="1"/>
</dbReference>